<proteinExistence type="inferred from homology"/>
<dbReference type="GO" id="GO:0035101">
    <property type="term" value="C:FACT complex"/>
    <property type="evidence" value="ECO:0007669"/>
    <property type="project" value="UniProtKB-UniRule"/>
</dbReference>
<protein>
    <recommendedName>
        <fullName evidence="1">FACT complex subunit</fullName>
    </recommendedName>
</protein>
<keyword evidence="1" id="KW-0539">Nucleus</keyword>
<dbReference type="Proteomes" id="UP000217790">
    <property type="component" value="Unassembled WGS sequence"/>
</dbReference>
<keyword evidence="1" id="KW-0234">DNA repair</keyword>
<dbReference type="InterPro" id="IPR011993">
    <property type="entry name" value="PH-like_dom_sf"/>
</dbReference>
<dbReference type="GO" id="GO:0006260">
    <property type="term" value="P:DNA replication"/>
    <property type="evidence" value="ECO:0007669"/>
    <property type="project" value="UniProtKB-KW"/>
</dbReference>
<gene>
    <name evidence="2" type="ORF">ARMGADRAFT_692489</name>
</gene>
<dbReference type="STRING" id="47427.A0A2H3DY18"/>
<dbReference type="Gene3D" id="2.30.29.30">
    <property type="entry name" value="Pleckstrin-homology domain (PH domain)/Phosphotyrosine-binding domain (PTB)"/>
    <property type="match status" value="1"/>
</dbReference>
<keyword evidence="1" id="KW-0235">DNA replication</keyword>
<dbReference type="EMBL" id="KZ293650">
    <property type="protein sequence ID" value="PBK96342.1"/>
    <property type="molecule type" value="Genomic_DNA"/>
</dbReference>
<dbReference type="GO" id="GO:0006281">
    <property type="term" value="P:DNA repair"/>
    <property type="evidence" value="ECO:0007669"/>
    <property type="project" value="UniProtKB-UniRule"/>
</dbReference>
<dbReference type="GO" id="GO:0006368">
    <property type="term" value="P:transcription elongation by RNA polymerase II"/>
    <property type="evidence" value="ECO:0007669"/>
    <property type="project" value="TreeGrafter"/>
</dbReference>
<sequence>MYSTKRSRCGVVCVPAQGPNEERPAFAEKIAQAGSLAIVHTLELDIPFRELSFEGGPYRQRTTECLVHPTDSPFLVVTLAEIEVESLERLQYSLSIRSGVDLHQFNNEFTDG</sequence>
<comment type="subcellular location">
    <subcellularLocation>
        <location evidence="1">Nucleus</location>
    </subcellularLocation>
    <subcellularLocation>
        <location evidence="1">Chromosome</location>
    </subcellularLocation>
</comment>
<dbReference type="GO" id="GO:0031491">
    <property type="term" value="F:nucleosome binding"/>
    <property type="evidence" value="ECO:0007669"/>
    <property type="project" value="TreeGrafter"/>
</dbReference>
<dbReference type="InParanoid" id="A0A2H3DY18"/>
<comment type="similarity">
    <text evidence="1">Belongs to the peptidase M24 family. SPT16 subfamily.</text>
</comment>
<accession>A0A2H3DY18</accession>
<keyword evidence="1" id="KW-0158">Chromosome</keyword>
<keyword evidence="1" id="KW-0227">DNA damage</keyword>
<organism evidence="2 3">
    <name type="scientific">Armillaria gallica</name>
    <name type="common">Bulbous honey fungus</name>
    <name type="synonym">Armillaria bulbosa</name>
    <dbReference type="NCBI Taxonomy" id="47427"/>
    <lineage>
        <taxon>Eukaryota</taxon>
        <taxon>Fungi</taxon>
        <taxon>Dikarya</taxon>
        <taxon>Basidiomycota</taxon>
        <taxon>Agaricomycotina</taxon>
        <taxon>Agaricomycetes</taxon>
        <taxon>Agaricomycetidae</taxon>
        <taxon>Agaricales</taxon>
        <taxon>Marasmiineae</taxon>
        <taxon>Physalacriaceae</taxon>
        <taxon>Armillaria</taxon>
    </lineage>
</organism>
<evidence type="ECO:0000313" key="3">
    <source>
        <dbReference type="Proteomes" id="UP000217790"/>
    </source>
</evidence>
<comment type="function">
    <text evidence="1">Component of the FACT complex, a general chromatin factor that acts to reorganize nucleosomes. The FACT complex is involved in multiple processes that require DNA as a template such as mRNA elongation, DNA replication and DNA repair. During transcription elongation the FACT complex acts as a histone chaperone that both destabilizes and restores nucleosomal structure. It facilitates the passage of RNA polymerase II and transcription by promoting the dissociation of one histone H2A-H2B dimer from the nucleosome, then subsequently promotes the reestablishment of the nucleosome following the passage of RNA polymerase II.</text>
</comment>
<evidence type="ECO:0000256" key="1">
    <source>
        <dbReference type="RuleBase" id="RU367052"/>
    </source>
</evidence>
<reference evidence="3" key="1">
    <citation type="journal article" date="2017" name="Nat. Ecol. Evol.">
        <title>Genome expansion and lineage-specific genetic innovations in the forest pathogenic fungi Armillaria.</title>
        <authorList>
            <person name="Sipos G."/>
            <person name="Prasanna A.N."/>
            <person name="Walter M.C."/>
            <person name="O'Connor E."/>
            <person name="Balint B."/>
            <person name="Krizsan K."/>
            <person name="Kiss B."/>
            <person name="Hess J."/>
            <person name="Varga T."/>
            <person name="Slot J."/>
            <person name="Riley R."/>
            <person name="Boka B."/>
            <person name="Rigling D."/>
            <person name="Barry K."/>
            <person name="Lee J."/>
            <person name="Mihaltcheva S."/>
            <person name="LaButti K."/>
            <person name="Lipzen A."/>
            <person name="Waldron R."/>
            <person name="Moloney N.M."/>
            <person name="Sperisen C."/>
            <person name="Kredics L."/>
            <person name="Vagvoelgyi C."/>
            <person name="Patrignani A."/>
            <person name="Fitzpatrick D."/>
            <person name="Nagy I."/>
            <person name="Doyle S."/>
            <person name="Anderson J.B."/>
            <person name="Grigoriev I.V."/>
            <person name="Gueldener U."/>
            <person name="Muensterkoetter M."/>
            <person name="Nagy L.G."/>
        </authorList>
    </citation>
    <scope>NUCLEOTIDE SEQUENCE [LARGE SCALE GENOMIC DNA]</scope>
    <source>
        <strain evidence="3">Ar21-2</strain>
    </source>
</reference>
<dbReference type="OrthoDB" id="3039069at2759"/>
<dbReference type="InterPro" id="IPR040258">
    <property type="entry name" value="Spt16"/>
</dbReference>
<keyword evidence="1" id="KW-0804">Transcription</keyword>
<evidence type="ECO:0000313" key="2">
    <source>
        <dbReference type="EMBL" id="PBK96342.1"/>
    </source>
</evidence>
<dbReference type="PANTHER" id="PTHR13980:SF15">
    <property type="entry name" value="FACT COMPLEX SUBUNIT SPT16"/>
    <property type="match status" value="1"/>
</dbReference>
<dbReference type="PANTHER" id="PTHR13980">
    <property type="entry name" value="CDC68 RELATED"/>
    <property type="match status" value="1"/>
</dbReference>
<name>A0A2H3DY18_ARMGA</name>
<dbReference type="AlphaFoldDB" id="A0A2H3DY18"/>
<keyword evidence="1" id="KW-0805">Transcription regulation</keyword>
<comment type="subunit">
    <text evidence="1">Component of the FACT complex.</text>
</comment>
<keyword evidence="3" id="KW-1185">Reference proteome</keyword>